<proteinExistence type="inferred from homology"/>
<protein>
    <recommendedName>
        <fullName evidence="2">protein-tyrosine-phosphatase</fullName>
        <ecNumber evidence="2">3.1.3.48</ecNumber>
    </recommendedName>
</protein>
<dbReference type="CTD" id="20211962"/>
<dbReference type="InParanoid" id="T1FT15"/>
<dbReference type="GO" id="GO:0033550">
    <property type="term" value="F:MAP kinase tyrosine phosphatase activity"/>
    <property type="evidence" value="ECO:0000318"/>
    <property type="project" value="GO_Central"/>
</dbReference>
<dbReference type="EC" id="3.1.3.48" evidence="2"/>
<keyword evidence="3" id="KW-0378">Hydrolase</keyword>
<dbReference type="GO" id="GO:0017017">
    <property type="term" value="F:MAP kinase tyrosine/serine/threonine phosphatase activity"/>
    <property type="evidence" value="ECO:0000318"/>
    <property type="project" value="GO_Central"/>
</dbReference>
<dbReference type="GO" id="GO:0005829">
    <property type="term" value="C:cytosol"/>
    <property type="evidence" value="ECO:0000318"/>
    <property type="project" value="GO_Central"/>
</dbReference>
<comment type="similarity">
    <text evidence="1">Belongs to the protein-tyrosine phosphatase family. Non-receptor class dual specificity subfamily.</text>
</comment>
<dbReference type="InterPro" id="IPR020422">
    <property type="entry name" value="TYR_PHOSPHATASE_DUAL_dom"/>
</dbReference>
<dbReference type="OMA" id="HCHINNN"/>
<evidence type="ECO:0000256" key="4">
    <source>
        <dbReference type="ARBA" id="ARBA00022912"/>
    </source>
</evidence>
<dbReference type="Pfam" id="PF00782">
    <property type="entry name" value="DSPc"/>
    <property type="match status" value="1"/>
</dbReference>
<evidence type="ECO:0000313" key="8">
    <source>
        <dbReference type="EnsemblMetazoa" id="HelroP191497"/>
    </source>
</evidence>
<evidence type="ECO:0000256" key="1">
    <source>
        <dbReference type="ARBA" id="ARBA00008601"/>
    </source>
</evidence>
<evidence type="ECO:0000313" key="9">
    <source>
        <dbReference type="Proteomes" id="UP000015101"/>
    </source>
</evidence>
<name>T1FT15_HELRO</name>
<dbReference type="KEGG" id="hro:HELRODRAFT_191497"/>
<dbReference type="InterPro" id="IPR029021">
    <property type="entry name" value="Prot-tyrosine_phosphatase-like"/>
</dbReference>
<dbReference type="PANTHER" id="PTHR10159">
    <property type="entry name" value="DUAL SPECIFICITY PROTEIN PHOSPHATASE"/>
    <property type="match status" value="1"/>
</dbReference>
<dbReference type="InterPro" id="IPR000387">
    <property type="entry name" value="Tyr_Pase_dom"/>
</dbReference>
<dbReference type="EMBL" id="AMQM01003960">
    <property type="status" value="NOT_ANNOTATED_CDS"/>
    <property type="molecule type" value="Genomic_DNA"/>
</dbReference>
<reference evidence="9" key="1">
    <citation type="submission" date="2012-12" db="EMBL/GenBank/DDBJ databases">
        <authorList>
            <person name="Hellsten U."/>
            <person name="Grimwood J."/>
            <person name="Chapman J.A."/>
            <person name="Shapiro H."/>
            <person name="Aerts A."/>
            <person name="Otillar R.P."/>
            <person name="Terry A.Y."/>
            <person name="Boore J.L."/>
            <person name="Simakov O."/>
            <person name="Marletaz F."/>
            <person name="Cho S.-J."/>
            <person name="Edsinger-Gonzales E."/>
            <person name="Havlak P."/>
            <person name="Kuo D.-H."/>
            <person name="Larsson T."/>
            <person name="Lv J."/>
            <person name="Arendt D."/>
            <person name="Savage R."/>
            <person name="Osoegawa K."/>
            <person name="de Jong P."/>
            <person name="Lindberg D.R."/>
            <person name="Seaver E.C."/>
            <person name="Weisblat D.A."/>
            <person name="Putnam N.H."/>
            <person name="Grigoriev I.V."/>
            <person name="Rokhsar D.S."/>
        </authorList>
    </citation>
    <scope>NUCLEOTIDE SEQUENCE</scope>
</reference>
<evidence type="ECO:0000256" key="3">
    <source>
        <dbReference type="ARBA" id="ARBA00022801"/>
    </source>
</evidence>
<dbReference type="PANTHER" id="PTHR10159:SF519">
    <property type="entry name" value="DUAL SPECIFICITY PROTEIN PHOSPHATASE MPK3"/>
    <property type="match status" value="1"/>
</dbReference>
<keyword evidence="9" id="KW-1185">Reference proteome</keyword>
<evidence type="ECO:0000259" key="5">
    <source>
        <dbReference type="PROSITE" id="PS50054"/>
    </source>
</evidence>
<dbReference type="GeneID" id="20211962"/>
<dbReference type="HOGENOM" id="CLU_571454_0_0_1"/>
<dbReference type="GO" id="GO:0005737">
    <property type="term" value="C:cytoplasm"/>
    <property type="evidence" value="ECO:0000318"/>
    <property type="project" value="GO_Central"/>
</dbReference>
<dbReference type="EnsemblMetazoa" id="HelroT191497">
    <property type="protein sequence ID" value="HelroP191497"/>
    <property type="gene ID" value="HelroG191497"/>
</dbReference>
<dbReference type="RefSeq" id="XP_009016817.1">
    <property type="nucleotide sequence ID" value="XM_009018569.1"/>
</dbReference>
<dbReference type="PROSITE" id="PS50056">
    <property type="entry name" value="TYR_PHOSPHATASE_2"/>
    <property type="match status" value="1"/>
</dbReference>
<feature type="domain" description="Tyrosine-protein phosphatase" evidence="5">
    <location>
        <begin position="176"/>
        <end position="320"/>
    </location>
</feature>
<evidence type="ECO:0000256" key="2">
    <source>
        <dbReference type="ARBA" id="ARBA00013064"/>
    </source>
</evidence>
<dbReference type="STRING" id="6412.T1FT15"/>
<dbReference type="GO" id="GO:0008330">
    <property type="term" value="F:protein tyrosine/threonine phosphatase activity"/>
    <property type="evidence" value="ECO:0000318"/>
    <property type="project" value="GO_Central"/>
</dbReference>
<dbReference type="GO" id="GO:0070373">
    <property type="term" value="P:negative regulation of ERK1 and ERK2 cascade"/>
    <property type="evidence" value="ECO:0000318"/>
    <property type="project" value="GO_Central"/>
</dbReference>
<feature type="domain" description="Tyrosine specific protein phosphatases" evidence="6">
    <location>
        <begin position="241"/>
        <end position="301"/>
    </location>
</feature>
<keyword evidence="4" id="KW-0904">Protein phosphatase</keyword>
<dbReference type="Proteomes" id="UP000015101">
    <property type="component" value="Unassembled WGS sequence"/>
</dbReference>
<dbReference type="PROSITE" id="PS50054">
    <property type="entry name" value="TYR_PHOSPHATASE_DUAL"/>
    <property type="match status" value="1"/>
</dbReference>
<dbReference type="SUPFAM" id="SSF52799">
    <property type="entry name" value="(Phosphotyrosine protein) phosphatases II"/>
    <property type="match status" value="1"/>
</dbReference>
<dbReference type="OrthoDB" id="165342at2759"/>
<dbReference type="SMART" id="SM00195">
    <property type="entry name" value="DSPc"/>
    <property type="match status" value="1"/>
</dbReference>
<sequence>MAMTSPSTTATTTTTSLLLAPTTLETTAFSSALLERRKNKKNLPLLNLTCTTKKDHTSTTKTSASVYYQDGQRKDGDAQNGSDQIIFSALTSDSRCNLSPTQTRNIKYDSSHLHQLHQQLQQQQQQQQQEHQQQQTFLNSYINDDELKNVIHNGGSGNINYNNSNRFSNTPSTTTFPIKVLHGLYLGNLQTSADLNTLQKLNISYIVNVTSDLPNEFENREEFKYLRIPITDCNWSQDMDLHFVNAIKFIEEGLQNQRNVLVHCIMGMSRSVAITLAYLMKSQRFQLDEAYDFLRGFKSNINPNLGLMEQLQRFGSKLDGMNEDSTAASTTTDLSTAAAATTTTQTSHHMTTTSYHHHCHINNNYNNDNSGNINNHSCNNGYINYYNDDDINNYRCNKHIATTLGSETTTATAPATTTVTTAAASLDSIITPLTSSNSCCSNDFQNIEQQHQQQQQQPQIVFNFTYTPPSTPLHQLHL</sequence>
<gene>
    <name evidence="8" type="primary">20211962</name>
    <name evidence="7" type="ORF">HELRODRAFT_191497</name>
</gene>
<evidence type="ECO:0000313" key="7">
    <source>
        <dbReference type="EMBL" id="ESO04884.1"/>
    </source>
</evidence>
<accession>T1FT15</accession>
<dbReference type="EMBL" id="KB096411">
    <property type="protein sequence ID" value="ESO04884.1"/>
    <property type="molecule type" value="Genomic_DNA"/>
</dbReference>
<dbReference type="eggNOG" id="KOG1717">
    <property type="taxonomic scope" value="Eukaryota"/>
</dbReference>
<dbReference type="GO" id="GO:0007165">
    <property type="term" value="P:signal transduction"/>
    <property type="evidence" value="ECO:0000318"/>
    <property type="project" value="GO_Central"/>
</dbReference>
<dbReference type="Gene3D" id="3.90.190.10">
    <property type="entry name" value="Protein tyrosine phosphatase superfamily"/>
    <property type="match status" value="1"/>
</dbReference>
<dbReference type="AlphaFoldDB" id="T1FT15"/>
<dbReference type="InterPro" id="IPR000340">
    <property type="entry name" value="Dual-sp_phosphatase_cat-dom"/>
</dbReference>
<reference evidence="7 9" key="2">
    <citation type="journal article" date="2013" name="Nature">
        <title>Insights into bilaterian evolution from three spiralian genomes.</title>
        <authorList>
            <person name="Simakov O."/>
            <person name="Marletaz F."/>
            <person name="Cho S.J."/>
            <person name="Edsinger-Gonzales E."/>
            <person name="Havlak P."/>
            <person name="Hellsten U."/>
            <person name="Kuo D.H."/>
            <person name="Larsson T."/>
            <person name="Lv J."/>
            <person name="Arendt D."/>
            <person name="Savage R."/>
            <person name="Osoegawa K."/>
            <person name="de Jong P."/>
            <person name="Grimwood J."/>
            <person name="Chapman J.A."/>
            <person name="Shapiro H."/>
            <person name="Aerts A."/>
            <person name="Otillar R.P."/>
            <person name="Terry A.Y."/>
            <person name="Boore J.L."/>
            <person name="Grigoriev I.V."/>
            <person name="Lindberg D.R."/>
            <person name="Seaver E.C."/>
            <person name="Weisblat D.A."/>
            <person name="Putnam N.H."/>
            <person name="Rokhsar D.S."/>
        </authorList>
    </citation>
    <scope>NUCLEOTIDE SEQUENCE</scope>
</reference>
<reference evidence="8" key="3">
    <citation type="submission" date="2015-06" db="UniProtKB">
        <authorList>
            <consortium name="EnsemblMetazoa"/>
        </authorList>
    </citation>
    <scope>IDENTIFICATION</scope>
</reference>
<evidence type="ECO:0000259" key="6">
    <source>
        <dbReference type="PROSITE" id="PS50056"/>
    </source>
</evidence>
<organism evidence="8 9">
    <name type="scientific">Helobdella robusta</name>
    <name type="common">Californian leech</name>
    <dbReference type="NCBI Taxonomy" id="6412"/>
    <lineage>
        <taxon>Eukaryota</taxon>
        <taxon>Metazoa</taxon>
        <taxon>Spiralia</taxon>
        <taxon>Lophotrochozoa</taxon>
        <taxon>Annelida</taxon>
        <taxon>Clitellata</taxon>
        <taxon>Hirudinea</taxon>
        <taxon>Rhynchobdellida</taxon>
        <taxon>Glossiphoniidae</taxon>
        <taxon>Helobdella</taxon>
    </lineage>
</organism>